<gene>
    <name evidence="1" type="ORF">MHIB_14540</name>
</gene>
<reference evidence="1 2" key="1">
    <citation type="journal article" date="2019" name="Emerg. Microbes Infect.">
        <title>Comprehensive subspecies identification of 175 nontuberculous mycobacteria species based on 7547 genomic profiles.</title>
        <authorList>
            <person name="Matsumoto Y."/>
            <person name="Kinjo T."/>
            <person name="Motooka D."/>
            <person name="Nabeya D."/>
            <person name="Jung N."/>
            <person name="Uechi K."/>
            <person name="Horii T."/>
            <person name="Iida T."/>
            <person name="Fujita J."/>
            <person name="Nakamura S."/>
        </authorList>
    </citation>
    <scope>NUCLEOTIDE SEQUENCE [LARGE SCALE GENOMIC DNA]</scope>
    <source>
        <strain evidence="1 2">JCM 13571</strain>
    </source>
</reference>
<evidence type="ECO:0000313" key="1">
    <source>
        <dbReference type="EMBL" id="BBZ23036.1"/>
    </source>
</evidence>
<dbReference type="Proteomes" id="UP000467260">
    <property type="component" value="Chromosome"/>
</dbReference>
<dbReference type="EMBL" id="AP022609">
    <property type="protein sequence ID" value="BBZ23036.1"/>
    <property type="molecule type" value="Genomic_DNA"/>
</dbReference>
<dbReference type="RefSeq" id="WP_085136786.1">
    <property type="nucleotide sequence ID" value="NZ_AP022609.1"/>
</dbReference>
<dbReference type="AlphaFoldDB" id="A0A7I7WZU3"/>
<name>A0A7I7WZU3_9MYCO</name>
<organism evidence="1 2">
    <name type="scientific">Mycolicibacter hiberniae</name>
    <dbReference type="NCBI Taxonomy" id="29314"/>
    <lineage>
        <taxon>Bacteria</taxon>
        <taxon>Bacillati</taxon>
        <taxon>Actinomycetota</taxon>
        <taxon>Actinomycetes</taxon>
        <taxon>Mycobacteriales</taxon>
        <taxon>Mycobacteriaceae</taxon>
        <taxon>Mycolicibacter</taxon>
    </lineage>
</organism>
<protein>
    <submittedName>
        <fullName evidence="1">Uncharacterized protein</fullName>
    </submittedName>
</protein>
<evidence type="ECO:0000313" key="2">
    <source>
        <dbReference type="Proteomes" id="UP000467260"/>
    </source>
</evidence>
<keyword evidence="2" id="KW-1185">Reference proteome</keyword>
<sequence length="157" mass="15626">MTPIGAAGGPAPPVLACLCGLAMAALGGLSASGIAAATVLPVAGAVVLGLRWRAAATGAVLLAVAAIAITDAPSVWAAATGLSAVGYLMLRHRAPLTPATVTFALGFTVAGLVATVFPWRLPWLPLLAPFVLFGLYALAAQPFLLAGPNPVRSPKPR</sequence>
<dbReference type="KEGG" id="mhib:MHIB_14540"/>
<proteinExistence type="predicted"/>
<accession>A0A7I7WZU3</accession>